<evidence type="ECO:0000259" key="1">
    <source>
        <dbReference type="PROSITE" id="PS51819"/>
    </source>
</evidence>
<reference evidence="3" key="1">
    <citation type="journal article" date="2019" name="Int. J. Syst. Evol. Microbiol.">
        <title>The Global Catalogue of Microorganisms (GCM) 10K type strain sequencing project: providing services to taxonomists for standard genome sequencing and annotation.</title>
        <authorList>
            <consortium name="The Broad Institute Genomics Platform"/>
            <consortium name="The Broad Institute Genome Sequencing Center for Infectious Disease"/>
            <person name="Wu L."/>
            <person name="Ma J."/>
        </authorList>
    </citation>
    <scope>NUCLEOTIDE SEQUENCE [LARGE SCALE GENOMIC DNA]</scope>
    <source>
        <strain evidence="3">JCM 31202</strain>
    </source>
</reference>
<dbReference type="InterPro" id="IPR004360">
    <property type="entry name" value="Glyas_Fos-R_dOase_dom"/>
</dbReference>
<accession>A0ABW3EI33</accession>
<gene>
    <name evidence="2" type="ORF">ACFQ11_06210</name>
</gene>
<comment type="caution">
    <text evidence="2">The sequence shown here is derived from an EMBL/GenBank/DDBJ whole genome shotgun (WGS) entry which is preliminary data.</text>
</comment>
<evidence type="ECO:0000313" key="2">
    <source>
        <dbReference type="EMBL" id="MFD0899978.1"/>
    </source>
</evidence>
<name>A0ABW3EI33_9ACTN</name>
<dbReference type="Gene3D" id="3.10.180.10">
    <property type="entry name" value="2,3-Dihydroxybiphenyl 1,2-Dioxygenase, domain 1"/>
    <property type="match status" value="1"/>
</dbReference>
<organism evidence="2 3">
    <name type="scientific">Actinomadura sediminis</name>
    <dbReference type="NCBI Taxonomy" id="1038904"/>
    <lineage>
        <taxon>Bacteria</taxon>
        <taxon>Bacillati</taxon>
        <taxon>Actinomycetota</taxon>
        <taxon>Actinomycetes</taxon>
        <taxon>Streptosporangiales</taxon>
        <taxon>Thermomonosporaceae</taxon>
        <taxon>Actinomadura</taxon>
    </lineage>
</organism>
<dbReference type="RefSeq" id="WP_378296888.1">
    <property type="nucleotide sequence ID" value="NZ_JBHTJA010000007.1"/>
</dbReference>
<protein>
    <submittedName>
        <fullName evidence="2">VOC family protein</fullName>
    </submittedName>
</protein>
<dbReference type="SUPFAM" id="SSF54593">
    <property type="entry name" value="Glyoxalase/Bleomycin resistance protein/Dihydroxybiphenyl dioxygenase"/>
    <property type="match status" value="1"/>
</dbReference>
<dbReference type="Pfam" id="PF00903">
    <property type="entry name" value="Glyoxalase"/>
    <property type="match status" value="1"/>
</dbReference>
<dbReference type="InterPro" id="IPR037523">
    <property type="entry name" value="VOC_core"/>
</dbReference>
<dbReference type="PROSITE" id="PS51819">
    <property type="entry name" value="VOC"/>
    <property type="match status" value="1"/>
</dbReference>
<dbReference type="EMBL" id="JBHTJA010000007">
    <property type="protein sequence ID" value="MFD0899978.1"/>
    <property type="molecule type" value="Genomic_DNA"/>
</dbReference>
<sequence>MEIERVLAAIAVSDLGKAKEWYEVLFGRPADAEPMAGLAEWRGAGGVVQLVADRRRAGGSLVTLQVPDARRALDELAARGGPSVEPDDTTSDIVVFTTLTDPDGNAITVVQVREGAAV</sequence>
<feature type="domain" description="VOC" evidence="1">
    <location>
        <begin position="2"/>
        <end position="112"/>
    </location>
</feature>
<evidence type="ECO:0000313" key="3">
    <source>
        <dbReference type="Proteomes" id="UP001596972"/>
    </source>
</evidence>
<keyword evidence="3" id="KW-1185">Reference proteome</keyword>
<dbReference type="Proteomes" id="UP001596972">
    <property type="component" value="Unassembled WGS sequence"/>
</dbReference>
<proteinExistence type="predicted"/>
<dbReference type="InterPro" id="IPR029068">
    <property type="entry name" value="Glyas_Bleomycin-R_OHBP_Dase"/>
</dbReference>